<keyword evidence="3 12" id="KW-0138">CF(0)</keyword>
<keyword evidence="5 12" id="KW-0375">Hydrogen ion transport</keyword>
<dbReference type="NCBIfam" id="TIGR01144">
    <property type="entry name" value="ATP_synt_b"/>
    <property type="match status" value="1"/>
</dbReference>
<comment type="function">
    <text evidence="10 12">F(1)F(0) ATP synthase produces ATP from ADP in the presence of a proton or sodium gradient. F-type ATPases consist of two structural domains, F(1) containing the extramembraneous catalytic core and F(0) containing the membrane proton channel, linked together by a central stalk and a peripheral stalk. During catalysis, ATP synthesis in the catalytic domain of F(1) is coupled via a rotary mechanism of the central stalk subunits to proton translocation.</text>
</comment>
<comment type="subcellular location">
    <subcellularLocation>
        <location evidence="12">Cell membrane</location>
        <topology evidence="12">Single-pass membrane protein</topology>
    </subcellularLocation>
    <subcellularLocation>
        <location evidence="11">Endomembrane system</location>
        <topology evidence="11">Single-pass membrane protein</topology>
    </subcellularLocation>
</comment>
<feature type="transmembrane region" description="Helical" evidence="12">
    <location>
        <begin position="6"/>
        <end position="25"/>
    </location>
</feature>
<keyword evidence="8 12" id="KW-0472">Membrane</keyword>
<dbReference type="InterPro" id="IPR002146">
    <property type="entry name" value="ATP_synth_b/b'su_bac/chlpt"/>
</dbReference>
<keyword evidence="16" id="KW-1185">Reference proteome</keyword>
<dbReference type="InterPro" id="IPR005864">
    <property type="entry name" value="ATP_synth_F0_bsu_bac"/>
</dbReference>
<comment type="function">
    <text evidence="12">Component of the F(0) channel, it forms part of the peripheral stalk, linking F(1) to F(0).</text>
</comment>
<evidence type="ECO:0000256" key="8">
    <source>
        <dbReference type="ARBA" id="ARBA00023136"/>
    </source>
</evidence>
<accession>A0ABQ0AWJ6</accession>
<evidence type="ECO:0000256" key="9">
    <source>
        <dbReference type="ARBA" id="ARBA00023310"/>
    </source>
</evidence>
<evidence type="ECO:0000256" key="14">
    <source>
        <dbReference type="SAM" id="Coils"/>
    </source>
</evidence>
<evidence type="ECO:0000313" key="16">
    <source>
        <dbReference type="Proteomes" id="UP001600894"/>
    </source>
</evidence>
<feature type="coiled-coil region" evidence="14">
    <location>
        <begin position="34"/>
        <end position="86"/>
    </location>
</feature>
<evidence type="ECO:0000256" key="3">
    <source>
        <dbReference type="ARBA" id="ARBA00022547"/>
    </source>
</evidence>
<dbReference type="CDD" id="cd06503">
    <property type="entry name" value="ATP-synt_Fo_b"/>
    <property type="match status" value="1"/>
</dbReference>
<organism evidence="15 16">
    <name type="scientific">Enterocloster alcoholdehydrogenati</name>
    <dbReference type="NCBI Taxonomy" id="2547410"/>
    <lineage>
        <taxon>Bacteria</taxon>
        <taxon>Bacillati</taxon>
        <taxon>Bacillota</taxon>
        <taxon>Clostridia</taxon>
        <taxon>Lachnospirales</taxon>
        <taxon>Lachnospiraceae</taxon>
        <taxon>Enterocloster</taxon>
    </lineage>
</organism>
<evidence type="ECO:0000256" key="6">
    <source>
        <dbReference type="ARBA" id="ARBA00022989"/>
    </source>
</evidence>
<dbReference type="PANTHER" id="PTHR33445">
    <property type="entry name" value="ATP SYNTHASE SUBUNIT B', CHLOROPLASTIC"/>
    <property type="match status" value="1"/>
</dbReference>
<evidence type="ECO:0000256" key="11">
    <source>
        <dbReference type="ARBA" id="ARBA00037847"/>
    </source>
</evidence>
<evidence type="ECO:0000256" key="7">
    <source>
        <dbReference type="ARBA" id="ARBA00023065"/>
    </source>
</evidence>
<reference evidence="15 16" key="1">
    <citation type="submission" date="2024-04" db="EMBL/GenBank/DDBJ databases">
        <title>Defined microbial consortia suppress multidrug-resistant proinflammatory Enterobacteriaceae via ecological control.</title>
        <authorList>
            <person name="Furuichi M."/>
            <person name="Kawaguchi T."/>
            <person name="Pust M."/>
            <person name="Yasuma K."/>
            <person name="Plichta D."/>
            <person name="Hasegawa N."/>
            <person name="Ohya T."/>
            <person name="Bhattarai S."/>
            <person name="Sasajima S."/>
            <person name="Aoto Y."/>
            <person name="Tuganbaev T."/>
            <person name="Yaginuma M."/>
            <person name="Ueda M."/>
            <person name="Okahashi N."/>
            <person name="Amafuji K."/>
            <person name="Kiridooshi Y."/>
            <person name="Sugita K."/>
            <person name="Strazar M."/>
            <person name="Skelly A."/>
            <person name="Suda W."/>
            <person name="Hattori M."/>
            <person name="Nakamoto N."/>
            <person name="Caballero S."/>
            <person name="Norman J."/>
            <person name="Olle B."/>
            <person name="Tanoue T."/>
            <person name="Arita M."/>
            <person name="Bucci V."/>
            <person name="Atarashi K."/>
            <person name="Xavier R."/>
            <person name="Honda K."/>
        </authorList>
    </citation>
    <scope>NUCLEOTIDE SEQUENCE [LARGE SCALE GENOMIC DNA]</scope>
    <source>
        <strain evidence="16">f13</strain>
    </source>
</reference>
<dbReference type="HAMAP" id="MF_01398">
    <property type="entry name" value="ATP_synth_b_bprime"/>
    <property type="match status" value="1"/>
</dbReference>
<dbReference type="PANTHER" id="PTHR33445:SF2">
    <property type="entry name" value="ATP SYNTHASE SUBUNIT B', CHLOROPLASTIC"/>
    <property type="match status" value="1"/>
</dbReference>
<keyword evidence="14" id="KW-0175">Coiled coil</keyword>
<evidence type="ECO:0000256" key="4">
    <source>
        <dbReference type="ARBA" id="ARBA00022692"/>
    </source>
</evidence>
<keyword evidence="2 12" id="KW-0813">Transport</keyword>
<evidence type="ECO:0000256" key="1">
    <source>
        <dbReference type="ARBA" id="ARBA00005513"/>
    </source>
</evidence>
<sequence length="165" mass="18351">MNMLNISFWNIAFTIINVLVLLLFMRHFLMKPVMEILEQRKQMVEKDLDAASTAKSQAEALKTQYAASLENAGEEADRIVAEAREKAQGEYDRIVKKADEDAAKTMDAARKTMDAEREKALNDLRASVTGLAMTAAAKLLAEQSSADHDKKRYDAFIAGAGENHD</sequence>
<keyword evidence="4 12" id="KW-0812">Transmembrane</keyword>
<evidence type="ECO:0000256" key="10">
    <source>
        <dbReference type="ARBA" id="ARBA00025198"/>
    </source>
</evidence>
<evidence type="ECO:0000256" key="5">
    <source>
        <dbReference type="ARBA" id="ARBA00022781"/>
    </source>
</evidence>
<dbReference type="Proteomes" id="UP001600894">
    <property type="component" value="Unassembled WGS sequence"/>
</dbReference>
<comment type="subunit">
    <text evidence="12">F-type ATPases have 2 components, F(1) - the catalytic core - and F(0) - the membrane proton channel. F(1) has five subunits: alpha(3), beta(3), gamma(1), delta(1), epsilon(1). F(0) has three main subunits: a(1), b(2) and c(10-14). The alpha and beta chains form an alternating ring which encloses part of the gamma chain. F(1) is attached to F(0) by a central stalk formed by the gamma and epsilon chains, while a peripheral stalk is formed by the delta and b chains.</text>
</comment>
<evidence type="ECO:0000313" key="15">
    <source>
        <dbReference type="EMBL" id="GAA6268372.1"/>
    </source>
</evidence>
<comment type="similarity">
    <text evidence="1 12 13">Belongs to the ATPase B chain family.</text>
</comment>
<dbReference type="Gene3D" id="6.10.250.1580">
    <property type="match status" value="1"/>
</dbReference>
<dbReference type="SUPFAM" id="SSF81573">
    <property type="entry name" value="F1F0 ATP synthase subunit B, membrane domain"/>
    <property type="match status" value="1"/>
</dbReference>
<comment type="caution">
    <text evidence="15">The sequence shown here is derived from an EMBL/GenBank/DDBJ whole genome shotgun (WGS) entry which is preliminary data.</text>
</comment>
<gene>
    <name evidence="12" type="primary">atpF</name>
    <name evidence="15" type="ORF">F130042H8_14320</name>
</gene>
<evidence type="ECO:0000256" key="2">
    <source>
        <dbReference type="ARBA" id="ARBA00022448"/>
    </source>
</evidence>
<dbReference type="InterPro" id="IPR050059">
    <property type="entry name" value="ATP_synthase_B_chain"/>
</dbReference>
<keyword evidence="7 12" id="KW-0406">Ion transport</keyword>
<keyword evidence="9 12" id="KW-0066">ATP synthesis</keyword>
<proteinExistence type="inferred from homology"/>
<evidence type="ECO:0000256" key="12">
    <source>
        <dbReference type="HAMAP-Rule" id="MF_01398"/>
    </source>
</evidence>
<name>A0ABQ0AWJ6_9FIRM</name>
<keyword evidence="12" id="KW-1003">Cell membrane</keyword>
<dbReference type="Pfam" id="PF00430">
    <property type="entry name" value="ATP-synt_B"/>
    <property type="match status" value="1"/>
</dbReference>
<evidence type="ECO:0000256" key="13">
    <source>
        <dbReference type="RuleBase" id="RU003848"/>
    </source>
</evidence>
<keyword evidence="6 12" id="KW-1133">Transmembrane helix</keyword>
<protein>
    <recommendedName>
        <fullName evidence="12">ATP synthase subunit b</fullName>
    </recommendedName>
    <alternativeName>
        <fullName evidence="12">ATP synthase F(0) sector subunit b</fullName>
    </alternativeName>
    <alternativeName>
        <fullName evidence="12">ATPase subunit I</fullName>
    </alternativeName>
    <alternativeName>
        <fullName evidence="12">F-type ATPase subunit b</fullName>
        <shortName evidence="12">F-ATPase subunit b</shortName>
    </alternativeName>
</protein>
<dbReference type="InterPro" id="IPR028987">
    <property type="entry name" value="ATP_synth_B-like_membr_sf"/>
</dbReference>
<dbReference type="EMBL" id="BAABXL010000001">
    <property type="protein sequence ID" value="GAA6268372.1"/>
    <property type="molecule type" value="Genomic_DNA"/>
</dbReference>